<dbReference type="CDD" id="cd04301">
    <property type="entry name" value="NAT_SF"/>
    <property type="match status" value="1"/>
</dbReference>
<dbReference type="GO" id="GO:0016747">
    <property type="term" value="F:acyltransferase activity, transferring groups other than amino-acyl groups"/>
    <property type="evidence" value="ECO:0007669"/>
    <property type="project" value="InterPro"/>
</dbReference>
<dbReference type="EMBL" id="KN573317">
    <property type="protein sequence ID" value="KHJ83473.1"/>
    <property type="molecule type" value="Genomic_DNA"/>
</dbReference>
<proteinExistence type="predicted"/>
<keyword evidence="3" id="KW-1185">Reference proteome</keyword>
<dbReference type="OrthoDB" id="6418983at2759"/>
<dbReference type="InterPro" id="IPR000182">
    <property type="entry name" value="GNAT_dom"/>
</dbReference>
<organism evidence="2 3">
    <name type="scientific">Oesophagostomum dentatum</name>
    <name type="common">Nodular worm</name>
    <dbReference type="NCBI Taxonomy" id="61180"/>
    <lineage>
        <taxon>Eukaryota</taxon>
        <taxon>Metazoa</taxon>
        <taxon>Ecdysozoa</taxon>
        <taxon>Nematoda</taxon>
        <taxon>Chromadorea</taxon>
        <taxon>Rhabditida</taxon>
        <taxon>Rhabditina</taxon>
        <taxon>Rhabditomorpha</taxon>
        <taxon>Strongyloidea</taxon>
        <taxon>Strongylidae</taxon>
        <taxon>Oesophagostomum</taxon>
    </lineage>
</organism>
<dbReference type="Pfam" id="PF00583">
    <property type="entry name" value="Acetyltransf_1"/>
    <property type="match status" value="1"/>
</dbReference>
<reference evidence="2 3" key="1">
    <citation type="submission" date="2014-03" db="EMBL/GenBank/DDBJ databases">
        <title>Draft genome of the hookworm Oesophagostomum dentatum.</title>
        <authorList>
            <person name="Mitreva M."/>
        </authorList>
    </citation>
    <scope>NUCLEOTIDE SEQUENCE [LARGE SCALE GENOMIC DNA]</scope>
    <source>
        <strain evidence="2 3">OD-Hann</strain>
    </source>
</reference>
<dbReference type="SUPFAM" id="SSF55729">
    <property type="entry name" value="Acyl-CoA N-acyltransferases (Nat)"/>
    <property type="match status" value="1"/>
</dbReference>
<dbReference type="Proteomes" id="UP000053660">
    <property type="component" value="Unassembled WGS sequence"/>
</dbReference>
<dbReference type="AlphaFoldDB" id="A0A0B1SDS7"/>
<evidence type="ECO:0000313" key="2">
    <source>
        <dbReference type="EMBL" id="KHJ83473.1"/>
    </source>
</evidence>
<evidence type="ECO:0000313" key="3">
    <source>
        <dbReference type="Proteomes" id="UP000053660"/>
    </source>
</evidence>
<dbReference type="InterPro" id="IPR016181">
    <property type="entry name" value="Acyl_CoA_acyltransferase"/>
</dbReference>
<feature type="non-terminal residue" evidence="2">
    <location>
        <position position="1"/>
    </location>
</feature>
<dbReference type="PANTHER" id="PTHR47237">
    <property type="entry name" value="SLL0310 PROTEIN"/>
    <property type="match status" value="1"/>
</dbReference>
<feature type="domain" description="N-acetyltransferase" evidence="1">
    <location>
        <begin position="22"/>
        <end position="70"/>
    </location>
</feature>
<evidence type="ECO:0000259" key="1">
    <source>
        <dbReference type="Pfam" id="PF00583"/>
    </source>
</evidence>
<sequence>LLRRIERREFCANTSLCLASSYPVGCICAATYDHKERNTKTTVIGLFYVRKQFRGKGIGNELFRRIIANEKDHNMYLNGSFDMVEKYQMRDGFVFATPWRAVWHQVTAATIPLMLDYDSSIQGDLDRSTYIQLFAMQPCADAKLALCDGETVGIGIARLLYNGELFIGPLYANTYVSWYVIY</sequence>
<protein>
    <submittedName>
        <fullName evidence="2">Acetyltransferase, GNAT family</fullName>
    </submittedName>
</protein>
<name>A0A0B1SDS7_OESDE</name>
<keyword evidence="2" id="KW-0808">Transferase</keyword>
<dbReference type="Gene3D" id="3.40.630.30">
    <property type="match status" value="1"/>
</dbReference>
<dbReference type="InterPro" id="IPR052729">
    <property type="entry name" value="Acyl/Acetyltrans_Enzymes"/>
</dbReference>
<gene>
    <name evidence="2" type="ORF">OESDEN_16829</name>
</gene>
<dbReference type="PANTHER" id="PTHR47237:SF1">
    <property type="entry name" value="SLL0310 PROTEIN"/>
    <property type="match status" value="1"/>
</dbReference>
<accession>A0A0B1SDS7</accession>